<evidence type="ECO:0000256" key="1">
    <source>
        <dbReference type="ARBA" id="ARBA00022729"/>
    </source>
</evidence>
<protein>
    <submittedName>
        <fullName evidence="7">MliC family protein</fullName>
    </submittedName>
</protein>
<evidence type="ECO:0000259" key="6">
    <source>
        <dbReference type="Pfam" id="PF09864"/>
    </source>
</evidence>
<reference evidence="7" key="1">
    <citation type="submission" date="2022-10" db="EMBL/GenBank/DDBJ databases">
        <title>Hoeflea sp. J2-29, isolated from marine algae.</title>
        <authorList>
            <person name="Kristyanto S."/>
            <person name="Kim J.M."/>
            <person name="Jeon C.O."/>
        </authorList>
    </citation>
    <scope>NUCLEOTIDE SEQUENCE</scope>
    <source>
        <strain evidence="7">J2-29</strain>
    </source>
</reference>
<dbReference type="EMBL" id="JAOVZQ010000001">
    <property type="protein sequence ID" value="MCY0096127.1"/>
    <property type="molecule type" value="Genomic_DNA"/>
</dbReference>
<keyword evidence="3" id="KW-0564">Palmitate</keyword>
<name>A0ABT3YJQ0_9HYPH</name>
<dbReference type="SUPFAM" id="SSF141488">
    <property type="entry name" value="YdhA-like"/>
    <property type="match status" value="1"/>
</dbReference>
<accession>A0ABT3YJQ0</accession>
<evidence type="ECO:0000256" key="4">
    <source>
        <dbReference type="ARBA" id="ARBA00023288"/>
    </source>
</evidence>
<dbReference type="InterPro" id="IPR018660">
    <property type="entry name" value="MliC"/>
</dbReference>
<gene>
    <name evidence="7" type="ORF">OEG82_19210</name>
</gene>
<evidence type="ECO:0000313" key="8">
    <source>
        <dbReference type="Proteomes" id="UP001081283"/>
    </source>
</evidence>
<keyword evidence="8" id="KW-1185">Reference proteome</keyword>
<dbReference type="Proteomes" id="UP001081283">
    <property type="component" value="Unassembled WGS sequence"/>
</dbReference>
<feature type="domain" description="C-type lysozyme inhibitor" evidence="6">
    <location>
        <begin position="143"/>
        <end position="210"/>
    </location>
</feature>
<feature type="chain" id="PRO_5047176308" evidence="5">
    <location>
        <begin position="19"/>
        <end position="214"/>
    </location>
</feature>
<organism evidence="7 8">
    <name type="scientific">Hoeflea ulvae</name>
    <dbReference type="NCBI Taxonomy" id="2983764"/>
    <lineage>
        <taxon>Bacteria</taxon>
        <taxon>Pseudomonadati</taxon>
        <taxon>Pseudomonadota</taxon>
        <taxon>Alphaproteobacteria</taxon>
        <taxon>Hyphomicrobiales</taxon>
        <taxon>Rhizobiaceae</taxon>
        <taxon>Hoeflea</taxon>
    </lineage>
</organism>
<keyword evidence="2" id="KW-0472">Membrane</keyword>
<evidence type="ECO:0000256" key="5">
    <source>
        <dbReference type="SAM" id="SignalP"/>
    </source>
</evidence>
<keyword evidence="4" id="KW-0449">Lipoprotein</keyword>
<dbReference type="RefSeq" id="WP_267613972.1">
    <property type="nucleotide sequence ID" value="NZ_JAOVZQ010000001.1"/>
</dbReference>
<evidence type="ECO:0000256" key="3">
    <source>
        <dbReference type="ARBA" id="ARBA00023139"/>
    </source>
</evidence>
<sequence>MTLLVPATVLLGTSFAAALPAASDIPGISQSSVLRQIAFKGVNGRNVTEITYPGGKISLNGRRWTERNANGSYSFVETQRDDWSVYLLDRGRNVRLQIDLHRKLVLYSDGSGPMQPIYKIVGATRRAGGQAAQQKSNDRVYRFTCTEGIPLVVRIRNRGNTSTAFVSLDGSKEMRLKQTVSGSGTRYSDGRLTVSMKGRNASFEWGGSRDTCRN</sequence>
<keyword evidence="1 5" id="KW-0732">Signal</keyword>
<proteinExistence type="predicted"/>
<dbReference type="Gene3D" id="2.40.128.200">
    <property type="match status" value="1"/>
</dbReference>
<dbReference type="InterPro" id="IPR036328">
    <property type="entry name" value="MliC_sf"/>
</dbReference>
<dbReference type="Pfam" id="PF09864">
    <property type="entry name" value="MliC"/>
    <property type="match status" value="1"/>
</dbReference>
<feature type="signal peptide" evidence="5">
    <location>
        <begin position="1"/>
        <end position="18"/>
    </location>
</feature>
<evidence type="ECO:0000313" key="7">
    <source>
        <dbReference type="EMBL" id="MCY0096127.1"/>
    </source>
</evidence>
<comment type="caution">
    <text evidence="7">The sequence shown here is derived from an EMBL/GenBank/DDBJ whole genome shotgun (WGS) entry which is preliminary data.</text>
</comment>
<evidence type="ECO:0000256" key="2">
    <source>
        <dbReference type="ARBA" id="ARBA00023136"/>
    </source>
</evidence>